<gene>
    <name evidence="1" type="ORF">LCGC14_1024600</name>
</gene>
<reference evidence="1" key="1">
    <citation type="journal article" date="2015" name="Nature">
        <title>Complex archaea that bridge the gap between prokaryotes and eukaryotes.</title>
        <authorList>
            <person name="Spang A."/>
            <person name="Saw J.H."/>
            <person name="Jorgensen S.L."/>
            <person name="Zaremba-Niedzwiedzka K."/>
            <person name="Martijn J."/>
            <person name="Lind A.E."/>
            <person name="van Eijk R."/>
            <person name="Schleper C."/>
            <person name="Guy L."/>
            <person name="Ettema T.J."/>
        </authorList>
    </citation>
    <scope>NUCLEOTIDE SEQUENCE</scope>
</reference>
<organism evidence="1">
    <name type="scientific">marine sediment metagenome</name>
    <dbReference type="NCBI Taxonomy" id="412755"/>
    <lineage>
        <taxon>unclassified sequences</taxon>
        <taxon>metagenomes</taxon>
        <taxon>ecological metagenomes</taxon>
    </lineage>
</organism>
<accession>A0A0F9N0X6</accession>
<proteinExistence type="predicted"/>
<sequence length="70" mass="8049">MFVDNPLIVLLAIFTHKNAQNITTFQTLQTLLPLEKSHISQSLSRNEKDGYIKKPESKKLKLLLTSYFSN</sequence>
<name>A0A0F9N0X6_9ZZZZ</name>
<comment type="caution">
    <text evidence="1">The sequence shown here is derived from an EMBL/GenBank/DDBJ whole genome shotgun (WGS) entry which is preliminary data.</text>
</comment>
<evidence type="ECO:0000313" key="1">
    <source>
        <dbReference type="EMBL" id="KKN11619.1"/>
    </source>
</evidence>
<protein>
    <recommendedName>
        <fullName evidence="2">HTH marR-type domain-containing protein</fullName>
    </recommendedName>
</protein>
<dbReference type="AlphaFoldDB" id="A0A0F9N0X6"/>
<evidence type="ECO:0008006" key="2">
    <source>
        <dbReference type="Google" id="ProtNLM"/>
    </source>
</evidence>
<dbReference type="EMBL" id="LAZR01004116">
    <property type="protein sequence ID" value="KKN11619.1"/>
    <property type="molecule type" value="Genomic_DNA"/>
</dbReference>